<keyword evidence="4" id="KW-1185">Reference proteome</keyword>
<accession>A0A9X3I3U3</accession>
<dbReference type="Pfam" id="PF12844">
    <property type="entry name" value="HTH_19"/>
    <property type="match status" value="1"/>
</dbReference>
<keyword evidence="1" id="KW-0238">DNA-binding</keyword>
<gene>
    <name evidence="3" type="ORF">OSB52_04250</name>
</gene>
<evidence type="ECO:0000313" key="4">
    <source>
        <dbReference type="Proteomes" id="UP001143347"/>
    </source>
</evidence>
<sequence length="176" mass="18390">MTIDQRRRAVGRRIAAARSERGMSLSELARRASIGKGSLSEIESGQRNPTLDTLYAIAGPLGVPLTALLGEEAGTEGSGDHLLARVLHVEHHPDGATTEVVWLTVLPGGTRVSPAHGAGVTEHILVVEGELTAGPTGAERRAASGDSLTWHSDVEHTYRSGDVPAQAVLTIRSPGA</sequence>
<dbReference type="EMBL" id="JAPKFM010000003">
    <property type="protein sequence ID" value="MCX2963300.1"/>
    <property type="molecule type" value="Genomic_DNA"/>
</dbReference>
<dbReference type="PANTHER" id="PTHR46797">
    <property type="entry name" value="HTH-TYPE TRANSCRIPTIONAL REGULATOR"/>
    <property type="match status" value="1"/>
</dbReference>
<dbReference type="InterPro" id="IPR014710">
    <property type="entry name" value="RmlC-like_jellyroll"/>
</dbReference>
<name>A0A9X3I3U3_9ACTN</name>
<dbReference type="GO" id="GO:0003700">
    <property type="term" value="F:DNA-binding transcription factor activity"/>
    <property type="evidence" value="ECO:0007669"/>
    <property type="project" value="TreeGrafter"/>
</dbReference>
<dbReference type="SUPFAM" id="SSF51182">
    <property type="entry name" value="RmlC-like cupins"/>
    <property type="match status" value="1"/>
</dbReference>
<dbReference type="InterPro" id="IPR001387">
    <property type="entry name" value="Cro/C1-type_HTH"/>
</dbReference>
<feature type="domain" description="HTH cro/C1-type" evidence="2">
    <location>
        <begin position="14"/>
        <end position="68"/>
    </location>
</feature>
<dbReference type="Proteomes" id="UP001143347">
    <property type="component" value="Unassembled WGS sequence"/>
</dbReference>
<dbReference type="GO" id="GO:0005829">
    <property type="term" value="C:cytosol"/>
    <property type="evidence" value="ECO:0007669"/>
    <property type="project" value="TreeGrafter"/>
</dbReference>
<organism evidence="3 4">
    <name type="scientific">Gordonia aquimaris</name>
    <dbReference type="NCBI Taxonomy" id="2984863"/>
    <lineage>
        <taxon>Bacteria</taxon>
        <taxon>Bacillati</taxon>
        <taxon>Actinomycetota</taxon>
        <taxon>Actinomycetes</taxon>
        <taxon>Mycobacteriales</taxon>
        <taxon>Gordoniaceae</taxon>
        <taxon>Gordonia</taxon>
    </lineage>
</organism>
<dbReference type="GO" id="GO:0003677">
    <property type="term" value="F:DNA binding"/>
    <property type="evidence" value="ECO:0007669"/>
    <property type="project" value="UniProtKB-KW"/>
</dbReference>
<dbReference type="InterPro" id="IPR011051">
    <property type="entry name" value="RmlC_Cupin_sf"/>
</dbReference>
<reference evidence="3" key="1">
    <citation type="submission" date="2022-10" db="EMBL/GenBank/DDBJ databases">
        <title>WGS of marine actinomycetes from Thailand.</title>
        <authorList>
            <person name="Thawai C."/>
        </authorList>
    </citation>
    <scope>NUCLEOTIDE SEQUENCE</scope>
    <source>
        <strain evidence="3">SW21</strain>
    </source>
</reference>
<dbReference type="RefSeq" id="WP_235723950.1">
    <property type="nucleotide sequence ID" value="NZ_JAPKFM010000003.1"/>
</dbReference>
<dbReference type="Gene3D" id="1.10.260.40">
    <property type="entry name" value="lambda repressor-like DNA-binding domains"/>
    <property type="match status" value="1"/>
</dbReference>
<evidence type="ECO:0000256" key="1">
    <source>
        <dbReference type="ARBA" id="ARBA00023125"/>
    </source>
</evidence>
<dbReference type="InterPro" id="IPR050807">
    <property type="entry name" value="TransReg_Diox_bact_type"/>
</dbReference>
<evidence type="ECO:0000313" key="3">
    <source>
        <dbReference type="EMBL" id="MCX2963300.1"/>
    </source>
</evidence>
<comment type="caution">
    <text evidence="3">The sequence shown here is derived from an EMBL/GenBank/DDBJ whole genome shotgun (WGS) entry which is preliminary data.</text>
</comment>
<dbReference type="CDD" id="cd02209">
    <property type="entry name" value="cupin_XRE_C"/>
    <property type="match status" value="1"/>
</dbReference>
<dbReference type="PANTHER" id="PTHR46797:SF1">
    <property type="entry name" value="METHYLPHOSPHONATE SYNTHASE"/>
    <property type="match status" value="1"/>
</dbReference>
<evidence type="ECO:0000259" key="2">
    <source>
        <dbReference type="PROSITE" id="PS50943"/>
    </source>
</evidence>
<dbReference type="Gene3D" id="2.60.120.10">
    <property type="entry name" value="Jelly Rolls"/>
    <property type="match status" value="1"/>
</dbReference>
<dbReference type="InterPro" id="IPR010982">
    <property type="entry name" value="Lambda_DNA-bd_dom_sf"/>
</dbReference>
<dbReference type="AlphaFoldDB" id="A0A9X3I3U3"/>
<dbReference type="CDD" id="cd00093">
    <property type="entry name" value="HTH_XRE"/>
    <property type="match status" value="1"/>
</dbReference>
<dbReference type="SMART" id="SM00530">
    <property type="entry name" value="HTH_XRE"/>
    <property type="match status" value="1"/>
</dbReference>
<dbReference type="SUPFAM" id="SSF47413">
    <property type="entry name" value="lambda repressor-like DNA-binding domains"/>
    <property type="match status" value="1"/>
</dbReference>
<dbReference type="PROSITE" id="PS50943">
    <property type="entry name" value="HTH_CROC1"/>
    <property type="match status" value="1"/>
</dbReference>
<proteinExistence type="predicted"/>
<protein>
    <submittedName>
        <fullName evidence="3">XRE family transcriptional regulator</fullName>
    </submittedName>
</protein>